<dbReference type="Proteomes" id="UP000292402">
    <property type="component" value="Unassembled WGS sequence"/>
</dbReference>
<keyword evidence="4" id="KW-0238">DNA-binding</keyword>
<dbReference type="PANTHER" id="PTHR31944">
    <property type="entry name" value="HEME-RESPONSIVE ZINC FINGER TRANSCRIPTION FACTOR HAP1"/>
    <property type="match status" value="1"/>
</dbReference>
<dbReference type="GO" id="GO:0001228">
    <property type="term" value="F:DNA-binding transcription activator activity, RNA polymerase II-specific"/>
    <property type="evidence" value="ECO:0007669"/>
    <property type="project" value="TreeGrafter"/>
</dbReference>
<evidence type="ECO:0000256" key="4">
    <source>
        <dbReference type="ARBA" id="ARBA00023125"/>
    </source>
</evidence>
<evidence type="ECO:0000256" key="6">
    <source>
        <dbReference type="ARBA" id="ARBA00023242"/>
    </source>
</evidence>
<evidence type="ECO:0000256" key="5">
    <source>
        <dbReference type="ARBA" id="ARBA00023163"/>
    </source>
</evidence>
<proteinExistence type="predicted"/>
<dbReference type="GO" id="GO:0005634">
    <property type="term" value="C:nucleus"/>
    <property type="evidence" value="ECO:0007669"/>
    <property type="project" value="TreeGrafter"/>
</dbReference>
<comment type="caution">
    <text evidence="7">The sequence shown here is derived from an EMBL/GenBank/DDBJ whole genome shotgun (WGS) entry which is preliminary data.</text>
</comment>
<name>A0A4Q4MYC8_9PLEO</name>
<accession>A0A4Q4MYC8</accession>
<gene>
    <name evidence="7" type="ORF">AA0114_g47</name>
</gene>
<evidence type="ECO:0008006" key="9">
    <source>
        <dbReference type="Google" id="ProtNLM"/>
    </source>
</evidence>
<dbReference type="GO" id="GO:0000978">
    <property type="term" value="F:RNA polymerase II cis-regulatory region sequence-specific DNA binding"/>
    <property type="evidence" value="ECO:0007669"/>
    <property type="project" value="TreeGrafter"/>
</dbReference>
<reference evidence="8" key="1">
    <citation type="journal article" date="2019" name="bioRxiv">
        <title>Genomics, evolutionary history and diagnostics of the Alternaria alternata species group including apple and Asian pear pathotypes.</title>
        <authorList>
            <person name="Armitage A.D."/>
            <person name="Cockerton H.M."/>
            <person name="Sreenivasaprasad S."/>
            <person name="Woodhall J.W."/>
            <person name="Lane C.R."/>
            <person name="Harrison R.J."/>
            <person name="Clarkson J.P."/>
        </authorList>
    </citation>
    <scope>NUCLEOTIDE SEQUENCE [LARGE SCALE GENOMIC DNA]</scope>
    <source>
        <strain evidence="8">FERA 1082</strain>
    </source>
</reference>
<keyword evidence="6" id="KW-0539">Nucleus</keyword>
<evidence type="ECO:0000256" key="1">
    <source>
        <dbReference type="ARBA" id="ARBA00022723"/>
    </source>
</evidence>
<keyword evidence="2" id="KW-0862">Zinc</keyword>
<organism evidence="7 8">
    <name type="scientific">Alternaria tenuissima</name>
    <dbReference type="NCBI Taxonomy" id="119927"/>
    <lineage>
        <taxon>Eukaryota</taxon>
        <taxon>Fungi</taxon>
        <taxon>Dikarya</taxon>
        <taxon>Ascomycota</taxon>
        <taxon>Pezizomycotina</taxon>
        <taxon>Dothideomycetes</taxon>
        <taxon>Pleosporomycetidae</taxon>
        <taxon>Pleosporales</taxon>
        <taxon>Pleosporineae</taxon>
        <taxon>Pleosporaceae</taxon>
        <taxon>Alternaria</taxon>
        <taxon>Alternaria sect. Alternaria</taxon>
        <taxon>Alternaria alternata complex</taxon>
    </lineage>
</organism>
<evidence type="ECO:0000256" key="3">
    <source>
        <dbReference type="ARBA" id="ARBA00023015"/>
    </source>
</evidence>
<sequence>MSVAEAEIRRRLWTTILELVLDCSLDTGLPPLISLNDFDCTLSRNFNDTDLNFNAKNDLNPRSEDELTDTTLQRILGDSVATRLSITQHANGIKDVDYEEVLRLHTEFTTAYRSLAASLQSLSPGVSQFQRQYCEMLMSRYVFSLHIPYIPSARENLMLHFSRAICVEAAVRLLHSSTTLLPTREPSLVAIQEMMVLMPRCDDHARLALCGNGPFRKTHFQAMMVVAEELCSLLGGSYNADLPSTTASTGHQMSDLRCVEMLSLLRSAAEWVKLRVKACQDNFGEFVFVLALLANVEAIRDGTSPEESVARSGKRAWLEAKQILTQLRDESLSLLDFDISRDHGLGMSTDFLTIPMSESEWEESLPFY</sequence>
<evidence type="ECO:0000313" key="7">
    <source>
        <dbReference type="EMBL" id="RYN62321.1"/>
    </source>
</evidence>
<keyword evidence="1" id="KW-0479">Metal-binding</keyword>
<evidence type="ECO:0000313" key="8">
    <source>
        <dbReference type="Proteomes" id="UP000292402"/>
    </source>
</evidence>
<dbReference type="GO" id="GO:0046872">
    <property type="term" value="F:metal ion binding"/>
    <property type="evidence" value="ECO:0007669"/>
    <property type="project" value="UniProtKB-KW"/>
</dbReference>
<protein>
    <recommendedName>
        <fullName evidence="9">Transcription factor domain-containing protein</fullName>
    </recommendedName>
</protein>
<dbReference type="PANTHER" id="PTHR31944:SF131">
    <property type="entry name" value="HEME-RESPONSIVE ZINC FINGER TRANSCRIPTION FACTOR HAP1"/>
    <property type="match status" value="1"/>
</dbReference>
<dbReference type="EMBL" id="PDXA01000001">
    <property type="protein sequence ID" value="RYN62321.1"/>
    <property type="molecule type" value="Genomic_DNA"/>
</dbReference>
<dbReference type="AlphaFoldDB" id="A0A4Q4MYC8"/>
<keyword evidence="5" id="KW-0804">Transcription</keyword>
<dbReference type="CDD" id="cd12148">
    <property type="entry name" value="fungal_TF_MHR"/>
    <property type="match status" value="1"/>
</dbReference>
<dbReference type="InterPro" id="IPR051430">
    <property type="entry name" value="Fungal_TF_Env_Response"/>
</dbReference>
<keyword evidence="3" id="KW-0805">Transcription regulation</keyword>
<evidence type="ECO:0000256" key="2">
    <source>
        <dbReference type="ARBA" id="ARBA00022833"/>
    </source>
</evidence>